<dbReference type="AlphaFoldDB" id="A0A8S3RT00"/>
<sequence>MIDRPADYDPPAWHRVCSRHFVGGRMTAQNNIPELFHKNNFKQPLSERPDSSIKKRQILAAIKPSQRKRELKFQNKDIPNETTDVMIWIDEKENQPSVFTQEDIAKMFPYLSKKLKLKLLKTVMKQKYEEREHLKPGPKRKLSRYHEYTVTMIRLRQALPEKMLADIFGVSVSRISQIFTTWIYYMKSILKDLVVWPSKALIKKHMPASFKKSYPNTTAVIDCTELFIQRPRNPTTQAKTFSTYKSHNTYKCLVSITPNGNFNYISDLYAGGNTSDRYITEHSGFLDLVSAGDEIMADRGFRIRDLLLERRAYLTMPLLLENVHGERENV</sequence>
<comment type="cofactor">
    <cofactor evidence="1">
        <name>a divalent metal cation</name>
        <dbReference type="ChEBI" id="CHEBI:60240"/>
    </cofactor>
</comment>
<evidence type="ECO:0000259" key="3">
    <source>
        <dbReference type="Pfam" id="PF13359"/>
    </source>
</evidence>
<dbReference type="Pfam" id="PF13613">
    <property type="entry name" value="HTH_Tnp_4"/>
    <property type="match status" value="1"/>
</dbReference>
<keyword evidence="2" id="KW-0479">Metal-binding</keyword>
<comment type="caution">
    <text evidence="5">The sequence shown here is derived from an EMBL/GenBank/DDBJ whole genome shotgun (WGS) entry which is preliminary data.</text>
</comment>
<gene>
    <name evidence="5" type="ORF">MEDL_26322</name>
</gene>
<feature type="domain" description="DDE Tnp4" evidence="3">
    <location>
        <begin position="221"/>
        <end position="306"/>
    </location>
</feature>
<dbReference type="EMBL" id="CAJPWZ010001295">
    <property type="protein sequence ID" value="CAG2212329.1"/>
    <property type="molecule type" value="Genomic_DNA"/>
</dbReference>
<dbReference type="InterPro" id="IPR027805">
    <property type="entry name" value="Transposase_HTH_dom"/>
</dbReference>
<evidence type="ECO:0000313" key="6">
    <source>
        <dbReference type="Proteomes" id="UP000683360"/>
    </source>
</evidence>
<proteinExistence type="predicted"/>
<dbReference type="Proteomes" id="UP000683360">
    <property type="component" value="Unassembled WGS sequence"/>
</dbReference>
<reference evidence="5" key="1">
    <citation type="submission" date="2021-03" db="EMBL/GenBank/DDBJ databases">
        <authorList>
            <person name="Bekaert M."/>
        </authorList>
    </citation>
    <scope>NUCLEOTIDE SEQUENCE</scope>
</reference>
<feature type="domain" description="Transposase Helix-turn-helix" evidence="4">
    <location>
        <begin position="150"/>
        <end position="190"/>
    </location>
</feature>
<name>A0A8S3RT00_MYTED</name>
<dbReference type="Pfam" id="PF13359">
    <property type="entry name" value="DDE_Tnp_4"/>
    <property type="match status" value="1"/>
</dbReference>
<protein>
    <recommendedName>
        <fullName evidence="7">DDE Tnp4 domain-containing protein</fullName>
    </recommendedName>
</protein>
<evidence type="ECO:0000256" key="2">
    <source>
        <dbReference type="ARBA" id="ARBA00022723"/>
    </source>
</evidence>
<evidence type="ECO:0008006" key="7">
    <source>
        <dbReference type="Google" id="ProtNLM"/>
    </source>
</evidence>
<evidence type="ECO:0000259" key="4">
    <source>
        <dbReference type="Pfam" id="PF13613"/>
    </source>
</evidence>
<dbReference type="GO" id="GO:0046872">
    <property type="term" value="F:metal ion binding"/>
    <property type="evidence" value="ECO:0007669"/>
    <property type="project" value="UniProtKB-KW"/>
</dbReference>
<evidence type="ECO:0000313" key="5">
    <source>
        <dbReference type="EMBL" id="CAG2212329.1"/>
    </source>
</evidence>
<evidence type="ECO:0000256" key="1">
    <source>
        <dbReference type="ARBA" id="ARBA00001968"/>
    </source>
</evidence>
<keyword evidence="6" id="KW-1185">Reference proteome</keyword>
<organism evidence="5 6">
    <name type="scientific">Mytilus edulis</name>
    <name type="common">Blue mussel</name>
    <dbReference type="NCBI Taxonomy" id="6550"/>
    <lineage>
        <taxon>Eukaryota</taxon>
        <taxon>Metazoa</taxon>
        <taxon>Spiralia</taxon>
        <taxon>Lophotrochozoa</taxon>
        <taxon>Mollusca</taxon>
        <taxon>Bivalvia</taxon>
        <taxon>Autobranchia</taxon>
        <taxon>Pteriomorphia</taxon>
        <taxon>Mytilida</taxon>
        <taxon>Mytiloidea</taxon>
        <taxon>Mytilidae</taxon>
        <taxon>Mytilinae</taxon>
        <taxon>Mytilus</taxon>
    </lineage>
</organism>
<dbReference type="OrthoDB" id="6087056at2759"/>
<dbReference type="InterPro" id="IPR027806">
    <property type="entry name" value="HARBI1_dom"/>
</dbReference>
<dbReference type="PANTHER" id="PTHR23080">
    <property type="entry name" value="THAP DOMAIN PROTEIN"/>
    <property type="match status" value="1"/>
</dbReference>
<accession>A0A8S3RT00</accession>